<dbReference type="PANTHER" id="PTHR43046:SF14">
    <property type="entry name" value="MUTT_NUDIX FAMILY PROTEIN"/>
    <property type="match status" value="1"/>
</dbReference>
<evidence type="ECO:0000259" key="4">
    <source>
        <dbReference type="PROSITE" id="PS51462"/>
    </source>
</evidence>
<dbReference type="EMBL" id="QWVS01000018">
    <property type="protein sequence ID" value="RID85349.1"/>
    <property type="molecule type" value="Genomic_DNA"/>
</dbReference>
<proteinExistence type="inferred from homology"/>
<comment type="cofactor">
    <cofactor evidence="1">
        <name>Mg(2+)</name>
        <dbReference type="ChEBI" id="CHEBI:18420"/>
    </cofactor>
</comment>
<dbReference type="InterPro" id="IPR000086">
    <property type="entry name" value="NUDIX_hydrolase_dom"/>
</dbReference>
<organism evidence="5 6">
    <name type="scientific">Peribacillus asahii</name>
    <dbReference type="NCBI Taxonomy" id="228899"/>
    <lineage>
        <taxon>Bacteria</taxon>
        <taxon>Bacillati</taxon>
        <taxon>Bacillota</taxon>
        <taxon>Bacilli</taxon>
        <taxon>Bacillales</taxon>
        <taxon>Bacillaceae</taxon>
        <taxon>Peribacillus</taxon>
    </lineage>
</organism>
<dbReference type="InterPro" id="IPR020476">
    <property type="entry name" value="Nudix_hydrolase"/>
</dbReference>
<gene>
    <name evidence="5" type="ORF">D1953_11045</name>
</gene>
<dbReference type="SUPFAM" id="SSF55811">
    <property type="entry name" value="Nudix"/>
    <property type="match status" value="1"/>
</dbReference>
<keyword evidence="2 3" id="KW-0378">Hydrolase</keyword>
<dbReference type="InterPro" id="IPR015797">
    <property type="entry name" value="NUDIX_hydrolase-like_dom_sf"/>
</dbReference>
<keyword evidence="6" id="KW-1185">Reference proteome</keyword>
<dbReference type="AlphaFoldDB" id="A0A398B5J2"/>
<dbReference type="Proteomes" id="UP000266016">
    <property type="component" value="Unassembled WGS sequence"/>
</dbReference>
<evidence type="ECO:0000256" key="1">
    <source>
        <dbReference type="ARBA" id="ARBA00001946"/>
    </source>
</evidence>
<dbReference type="GO" id="GO:0016787">
    <property type="term" value="F:hydrolase activity"/>
    <property type="evidence" value="ECO:0007669"/>
    <property type="project" value="UniProtKB-KW"/>
</dbReference>
<evidence type="ECO:0000313" key="5">
    <source>
        <dbReference type="EMBL" id="RID85349.1"/>
    </source>
</evidence>
<evidence type="ECO:0000256" key="3">
    <source>
        <dbReference type="RuleBase" id="RU003476"/>
    </source>
</evidence>
<comment type="similarity">
    <text evidence="3">Belongs to the Nudix hydrolase family.</text>
</comment>
<comment type="caution">
    <text evidence="5">The sequence shown here is derived from an EMBL/GenBank/DDBJ whole genome shotgun (WGS) entry which is preliminary data.</text>
</comment>
<dbReference type="Gene3D" id="3.90.79.10">
    <property type="entry name" value="Nucleoside Triphosphate Pyrophosphohydrolase"/>
    <property type="match status" value="1"/>
</dbReference>
<dbReference type="RefSeq" id="WP_119117245.1">
    <property type="nucleotide sequence ID" value="NZ_QWVS01000018.1"/>
</dbReference>
<evidence type="ECO:0000313" key="6">
    <source>
        <dbReference type="Proteomes" id="UP000266016"/>
    </source>
</evidence>
<protein>
    <submittedName>
        <fullName evidence="5">NUDIX domain-containing protein</fullName>
    </submittedName>
</protein>
<dbReference type="PRINTS" id="PR00502">
    <property type="entry name" value="NUDIXFAMILY"/>
</dbReference>
<dbReference type="PROSITE" id="PS00893">
    <property type="entry name" value="NUDIX_BOX"/>
    <property type="match status" value="1"/>
</dbReference>
<name>A0A398B5J2_9BACI</name>
<feature type="domain" description="Nudix hydrolase" evidence="4">
    <location>
        <begin position="8"/>
        <end position="139"/>
    </location>
</feature>
<accession>A0A398B5J2</accession>
<dbReference type="Pfam" id="PF00293">
    <property type="entry name" value="NUDIX"/>
    <property type="match status" value="1"/>
</dbReference>
<reference evidence="5 6" key="1">
    <citation type="submission" date="2018-08" db="EMBL/GenBank/DDBJ databases">
        <title>Bacillus jemisoniae sp. nov., Bacillus chryseoplanitiae sp. nov., Bacillus resnikiae sp. nov., and Bacillus frankliniae sp. nov., isolated from Viking spacecraft and associated surfaces.</title>
        <authorList>
            <person name="Seuylemezian A."/>
            <person name="Vaishampayan P."/>
        </authorList>
    </citation>
    <scope>NUCLEOTIDE SEQUENCE [LARGE SCALE GENOMIC DNA]</scope>
    <source>
        <strain evidence="5 6">MA001</strain>
    </source>
</reference>
<evidence type="ECO:0000256" key="2">
    <source>
        <dbReference type="ARBA" id="ARBA00022801"/>
    </source>
</evidence>
<sequence length="160" mass="18059">MQERCRNVWLAVSGIVISDQGEWLVVKKRYSGLKGVWSLPAGFVKENETVDEAVIREVLEETGVATEVEGIVGLRSGVLKGEISDNMLLFRLKPLNMEVQAQLEELYEAKFVQPEELLKEGKQSILLEELISYNLEALQQVRTGLNPGDHFGYTSYKLFV</sequence>
<dbReference type="PANTHER" id="PTHR43046">
    <property type="entry name" value="GDP-MANNOSE MANNOSYL HYDROLASE"/>
    <property type="match status" value="1"/>
</dbReference>
<dbReference type="PROSITE" id="PS51462">
    <property type="entry name" value="NUDIX"/>
    <property type="match status" value="1"/>
</dbReference>
<dbReference type="InterPro" id="IPR020084">
    <property type="entry name" value="NUDIX_hydrolase_CS"/>
</dbReference>